<sequence>MRHRVARDAAQGIAFDSLLTRFPALGDPEATPLHERFVRGEIVRADGTAWAADAPVEPGDELWFHRELREEAVPEMDLPILHQDDHLLVVDKPHDMATMPRGTHVLSSALVRLRRSTGITTLSPLHRLDRRTAGVLAFGVDPAERSAYQELFARREVLKEYLARVGPYREGAAVPADLPTMVGARTVLRDRLVKERDDLLTRLVAGEPNAITEVEVAAVELDGTLTLRLRPLTGRTHQLRAQLASRGMPIVGEDLYPTPRDPVGSLQLLARSLAFTDPVTGQERRFTSALDLPGPPS</sequence>
<comment type="caution">
    <text evidence="5">The sequence shown here is derived from an EMBL/GenBank/DDBJ whole genome shotgun (WGS) entry which is preliminary data.</text>
</comment>
<evidence type="ECO:0000259" key="4">
    <source>
        <dbReference type="Pfam" id="PF00849"/>
    </source>
</evidence>
<evidence type="ECO:0000256" key="3">
    <source>
        <dbReference type="ARBA" id="ARBA00033164"/>
    </source>
</evidence>
<dbReference type="InterPro" id="IPR020103">
    <property type="entry name" value="PsdUridine_synth_cat_dom_sf"/>
</dbReference>
<dbReference type="GO" id="GO:0009982">
    <property type="term" value="F:pseudouridine synthase activity"/>
    <property type="evidence" value="ECO:0007669"/>
    <property type="project" value="InterPro"/>
</dbReference>
<feature type="domain" description="Pseudouridine synthase RsuA/RluA-like" evidence="4">
    <location>
        <begin position="86"/>
        <end position="245"/>
    </location>
</feature>
<dbReference type="PANTHER" id="PTHR21600:SF84">
    <property type="entry name" value="PSEUDOURIDINE SYNTHASE RSUA_RLUA-LIKE DOMAIN-CONTAINING PROTEIN"/>
    <property type="match status" value="1"/>
</dbReference>
<evidence type="ECO:0000256" key="2">
    <source>
        <dbReference type="ARBA" id="ARBA00031870"/>
    </source>
</evidence>
<keyword evidence="6" id="KW-1185">Reference proteome</keyword>
<protein>
    <recommendedName>
        <fullName evidence="2">RNA pseudouridylate synthase</fullName>
    </recommendedName>
    <alternativeName>
        <fullName evidence="3">RNA-uridine isomerase</fullName>
    </alternativeName>
</protein>
<dbReference type="SUPFAM" id="SSF55120">
    <property type="entry name" value="Pseudouridine synthase"/>
    <property type="match status" value="1"/>
</dbReference>
<dbReference type="Gene3D" id="3.30.2350.10">
    <property type="entry name" value="Pseudouridine synthase"/>
    <property type="match status" value="1"/>
</dbReference>
<dbReference type="EMBL" id="AORC01000003">
    <property type="protein sequence ID" value="EYT50748.1"/>
    <property type="molecule type" value="Genomic_DNA"/>
</dbReference>
<comment type="catalytic activity">
    <reaction evidence="1">
        <text>a uridine in RNA = a pseudouridine in RNA</text>
        <dbReference type="Rhea" id="RHEA:48348"/>
        <dbReference type="Rhea" id="RHEA-COMP:12068"/>
        <dbReference type="Rhea" id="RHEA-COMP:12069"/>
        <dbReference type="ChEBI" id="CHEBI:65314"/>
        <dbReference type="ChEBI" id="CHEBI:65315"/>
    </reaction>
</comment>
<dbReference type="HOGENOM" id="CLU_016902_0_0_11"/>
<dbReference type="PANTHER" id="PTHR21600">
    <property type="entry name" value="MITOCHONDRIAL RNA PSEUDOURIDINE SYNTHASE"/>
    <property type="match status" value="1"/>
</dbReference>
<dbReference type="GO" id="GO:0003723">
    <property type="term" value="F:RNA binding"/>
    <property type="evidence" value="ECO:0007669"/>
    <property type="project" value="InterPro"/>
</dbReference>
<organism evidence="5 6">
    <name type="scientific">Brachybacterium muris UCD-AY4</name>
    <dbReference type="NCBI Taxonomy" id="1249481"/>
    <lineage>
        <taxon>Bacteria</taxon>
        <taxon>Bacillati</taxon>
        <taxon>Actinomycetota</taxon>
        <taxon>Actinomycetes</taxon>
        <taxon>Micrococcales</taxon>
        <taxon>Dermabacteraceae</taxon>
        <taxon>Brachybacterium</taxon>
    </lineage>
</organism>
<name>A0A022KYB8_9MICO</name>
<dbReference type="InterPro" id="IPR006145">
    <property type="entry name" value="PsdUridine_synth_RsuA/RluA"/>
</dbReference>
<gene>
    <name evidence="5" type="ORF">D641_0102750</name>
</gene>
<accession>A0A022KYB8</accession>
<reference evidence="5 6" key="1">
    <citation type="journal article" date="2013" name="Genome Announc.">
        <title>Draft genome sequence of an Actinobacterium, Brachybacterium muris strain UCD-AY4.</title>
        <authorList>
            <person name="Lo J.R."/>
            <person name="Lang J.M."/>
            <person name="Darling A.E."/>
            <person name="Eisen J.A."/>
            <person name="Coil D.A."/>
        </authorList>
    </citation>
    <scope>NUCLEOTIDE SEQUENCE [LARGE SCALE GENOMIC DNA]</scope>
    <source>
        <strain evidence="5 6">UCD-AY4</strain>
    </source>
</reference>
<dbReference type="AlphaFoldDB" id="A0A022KYB8"/>
<evidence type="ECO:0000313" key="6">
    <source>
        <dbReference type="Proteomes" id="UP000019754"/>
    </source>
</evidence>
<dbReference type="GO" id="GO:0000455">
    <property type="term" value="P:enzyme-directed rRNA pseudouridine synthesis"/>
    <property type="evidence" value="ECO:0007669"/>
    <property type="project" value="TreeGrafter"/>
</dbReference>
<dbReference type="InterPro" id="IPR050188">
    <property type="entry name" value="RluA_PseudoU_synthase"/>
</dbReference>
<dbReference type="Pfam" id="PF00849">
    <property type="entry name" value="PseudoU_synth_2"/>
    <property type="match status" value="1"/>
</dbReference>
<proteinExistence type="predicted"/>
<dbReference type="GO" id="GO:0140098">
    <property type="term" value="F:catalytic activity, acting on RNA"/>
    <property type="evidence" value="ECO:0007669"/>
    <property type="project" value="UniProtKB-ARBA"/>
</dbReference>
<dbReference type="Proteomes" id="UP000019754">
    <property type="component" value="Unassembled WGS sequence"/>
</dbReference>
<dbReference type="STRING" id="1249481.D641_0102750"/>
<evidence type="ECO:0000313" key="5">
    <source>
        <dbReference type="EMBL" id="EYT50748.1"/>
    </source>
</evidence>
<evidence type="ECO:0000256" key="1">
    <source>
        <dbReference type="ARBA" id="ARBA00000073"/>
    </source>
</evidence>